<reference evidence="1" key="1">
    <citation type="submission" date="2020-11" db="EMBL/GenBank/DDBJ databases">
        <authorList>
            <person name="Whitehead M."/>
        </authorList>
    </citation>
    <scope>NUCLEOTIDE SEQUENCE</scope>
    <source>
        <strain evidence="1">EGII</strain>
    </source>
</reference>
<evidence type="ECO:0000313" key="1">
    <source>
        <dbReference type="EMBL" id="CAD7012650.1"/>
    </source>
</evidence>
<protein>
    <submittedName>
        <fullName evidence="1">(Mediterranean fruit fly) hypothetical protein</fullName>
    </submittedName>
</protein>
<dbReference type="EMBL" id="CAJHJT010000056">
    <property type="protein sequence ID" value="CAD7012650.1"/>
    <property type="molecule type" value="Genomic_DNA"/>
</dbReference>
<comment type="caution">
    <text evidence="1">The sequence shown here is derived from an EMBL/GenBank/DDBJ whole genome shotgun (WGS) entry which is preliminary data.</text>
</comment>
<name>A0A811VBF9_CERCA</name>
<organism evidence="1 2">
    <name type="scientific">Ceratitis capitata</name>
    <name type="common">Mediterranean fruit fly</name>
    <name type="synonym">Tephritis capitata</name>
    <dbReference type="NCBI Taxonomy" id="7213"/>
    <lineage>
        <taxon>Eukaryota</taxon>
        <taxon>Metazoa</taxon>
        <taxon>Ecdysozoa</taxon>
        <taxon>Arthropoda</taxon>
        <taxon>Hexapoda</taxon>
        <taxon>Insecta</taxon>
        <taxon>Pterygota</taxon>
        <taxon>Neoptera</taxon>
        <taxon>Endopterygota</taxon>
        <taxon>Diptera</taxon>
        <taxon>Brachycera</taxon>
        <taxon>Muscomorpha</taxon>
        <taxon>Tephritoidea</taxon>
        <taxon>Tephritidae</taxon>
        <taxon>Ceratitis</taxon>
        <taxon>Ceratitis</taxon>
    </lineage>
</organism>
<gene>
    <name evidence="1" type="ORF">CCAP1982_LOCUS20756</name>
</gene>
<dbReference type="Proteomes" id="UP000606786">
    <property type="component" value="Unassembled WGS sequence"/>
</dbReference>
<proteinExistence type="predicted"/>
<keyword evidence="2" id="KW-1185">Reference proteome</keyword>
<sequence>MAVAQQGIKKAQQQQVPAVGRRICSAAWLTMTMIMTTSRAGGNRSQRSVQRTSLIAYYTLHSGYELSPIPLQ</sequence>
<evidence type="ECO:0000313" key="2">
    <source>
        <dbReference type="Proteomes" id="UP000606786"/>
    </source>
</evidence>
<dbReference type="AlphaFoldDB" id="A0A811VBF9"/>
<accession>A0A811VBF9</accession>